<accession>A0A2P4YRZ2</accession>
<evidence type="ECO:0000313" key="2">
    <source>
        <dbReference type="EMBL" id="POM80595.1"/>
    </source>
</evidence>
<keyword evidence="3" id="KW-1185">Reference proteome</keyword>
<dbReference type="AlphaFoldDB" id="A0A2P4YRZ2"/>
<gene>
    <name evidence="2" type="ORF">PHPALM_1548</name>
</gene>
<sequence length="86" mass="9513">MAFRASISLQHQTFSIGLLSDFLLSMTVSNLSALYGAEAGSGIQLILDEELTNHLQHHPPKVNSKAGRKKKRRLPSKGDITRKIDK</sequence>
<organism evidence="2 3">
    <name type="scientific">Phytophthora palmivora</name>
    <dbReference type="NCBI Taxonomy" id="4796"/>
    <lineage>
        <taxon>Eukaryota</taxon>
        <taxon>Sar</taxon>
        <taxon>Stramenopiles</taxon>
        <taxon>Oomycota</taxon>
        <taxon>Peronosporomycetes</taxon>
        <taxon>Peronosporales</taxon>
        <taxon>Peronosporaceae</taxon>
        <taxon>Phytophthora</taxon>
    </lineage>
</organism>
<dbReference type="Proteomes" id="UP000237271">
    <property type="component" value="Unassembled WGS sequence"/>
</dbReference>
<protein>
    <submittedName>
        <fullName evidence="2">Phosphorylase b kinase regulatory subunit alpha-like isoform 1</fullName>
    </submittedName>
</protein>
<feature type="compositionally biased region" description="Basic residues" evidence="1">
    <location>
        <begin position="56"/>
        <end position="75"/>
    </location>
</feature>
<dbReference type="EMBL" id="NCKW01000373">
    <property type="protein sequence ID" value="POM80595.1"/>
    <property type="molecule type" value="Genomic_DNA"/>
</dbReference>
<evidence type="ECO:0000256" key="1">
    <source>
        <dbReference type="SAM" id="MobiDB-lite"/>
    </source>
</evidence>
<name>A0A2P4YRZ2_9STRA</name>
<comment type="caution">
    <text evidence="2">The sequence shown here is derived from an EMBL/GenBank/DDBJ whole genome shotgun (WGS) entry which is preliminary data.</text>
</comment>
<reference evidence="2 3" key="1">
    <citation type="journal article" date="2017" name="Genome Biol. Evol.">
        <title>Phytophthora megakarya and P. palmivora, closely related causal agents of cacao black pod rot, underwent increases in genome sizes and gene numbers by different mechanisms.</title>
        <authorList>
            <person name="Ali S.S."/>
            <person name="Shao J."/>
            <person name="Lary D.J."/>
            <person name="Kronmiller B."/>
            <person name="Shen D."/>
            <person name="Strem M.D."/>
            <person name="Amoako-Attah I."/>
            <person name="Akrofi A.Y."/>
            <person name="Begoude B.A."/>
            <person name="Ten Hoopen G.M."/>
            <person name="Coulibaly K."/>
            <person name="Kebe B.I."/>
            <person name="Melnick R.L."/>
            <person name="Guiltinan M.J."/>
            <person name="Tyler B.M."/>
            <person name="Meinhardt L.W."/>
            <person name="Bailey B.A."/>
        </authorList>
    </citation>
    <scope>NUCLEOTIDE SEQUENCE [LARGE SCALE GENOMIC DNA]</scope>
    <source>
        <strain evidence="3">sbr112.9</strain>
    </source>
</reference>
<proteinExistence type="predicted"/>
<evidence type="ECO:0000313" key="3">
    <source>
        <dbReference type="Proteomes" id="UP000237271"/>
    </source>
</evidence>
<feature type="region of interest" description="Disordered" evidence="1">
    <location>
        <begin position="56"/>
        <end position="86"/>
    </location>
</feature>